<dbReference type="PANTHER" id="PTHR35604">
    <property type="entry name" value="TRANSPOSASE INSH FOR INSERTION SEQUENCE ELEMENT IS5A-RELATED"/>
    <property type="match status" value="1"/>
</dbReference>
<name>A0A0K0GGP8_XANOP</name>
<dbReference type="EMBL" id="CP000967">
    <property type="protein sequence ID" value="ACD57214.1"/>
    <property type="molecule type" value="Genomic_DNA"/>
</dbReference>
<evidence type="ECO:0000256" key="3">
    <source>
        <dbReference type="ARBA" id="ARBA00022578"/>
    </source>
</evidence>
<dbReference type="Pfam" id="PF05598">
    <property type="entry name" value="DUF772"/>
    <property type="match status" value="1"/>
</dbReference>
<reference evidence="8 9" key="1">
    <citation type="journal article" date="2008" name="BMC Genomics">
        <title>Genome sequence and rapid evolution of the rice pathogen Xanthomonas oryzae pv. oryzae PXO99A.</title>
        <authorList>
            <person name="Salzberg S.L."/>
            <person name="Sommer D.D."/>
            <person name="Schatz M.C."/>
            <person name="Phillippy A.M."/>
            <person name="Rabinowicz P.D."/>
            <person name="Tsuge S."/>
            <person name="Furutani A."/>
            <person name="Ochiai H."/>
            <person name="Delcher A.L."/>
            <person name="Kelley D."/>
            <person name="Madupu R."/>
            <person name="Puiu D."/>
            <person name="Radune D."/>
            <person name="Shumway M."/>
            <person name="Trapnell C."/>
            <person name="Aparna G."/>
            <person name="Jha G."/>
            <person name="Pandey A."/>
            <person name="Patil P.B."/>
            <person name="Ishihara H."/>
            <person name="Meyer D.F."/>
            <person name="Szurek B."/>
            <person name="Verdier V."/>
            <person name="Koebnik R."/>
            <person name="Dow J.M."/>
            <person name="Ryan R.P."/>
            <person name="Hirata H."/>
            <person name="Tsuyumu S."/>
            <person name="Won Lee S."/>
            <person name="Seo Y.S."/>
            <person name="Sriariyanum M."/>
            <person name="Ronald P.C."/>
            <person name="Sonti R.V."/>
            <person name="Van Sluys M.A."/>
            <person name="Leach J.E."/>
            <person name="White F.F."/>
            <person name="Bogdanove A.J."/>
        </authorList>
    </citation>
    <scope>NUCLEOTIDE SEQUENCE [LARGE SCALE GENOMIC DNA]</scope>
    <source>
        <strain evidence="8 9">PXO99A</strain>
    </source>
</reference>
<evidence type="ECO:0000259" key="7">
    <source>
        <dbReference type="Pfam" id="PF05598"/>
    </source>
</evidence>
<keyword evidence="5" id="KW-0233">DNA recombination</keyword>
<feature type="domain" description="Transposase IS4-like" evidence="6">
    <location>
        <begin position="160"/>
        <end position="335"/>
    </location>
</feature>
<dbReference type="NCBIfam" id="NF033581">
    <property type="entry name" value="transpos_IS5_4"/>
    <property type="match status" value="1"/>
</dbReference>
<dbReference type="Proteomes" id="UP000001740">
    <property type="component" value="Chromosome"/>
</dbReference>
<dbReference type="InterPro" id="IPR047959">
    <property type="entry name" value="Transpos_IS5"/>
</dbReference>
<evidence type="ECO:0000256" key="5">
    <source>
        <dbReference type="ARBA" id="ARBA00023172"/>
    </source>
</evidence>
<accession>A0A0K0GGP8</accession>
<proteinExistence type="inferred from homology"/>
<dbReference type="KEGG" id="xop:PXO_03937"/>
<keyword evidence="3" id="KW-0815">Transposition</keyword>
<evidence type="ECO:0000256" key="2">
    <source>
        <dbReference type="ARBA" id="ARBA00010075"/>
    </source>
</evidence>
<dbReference type="AlphaFoldDB" id="A0A0K0GGP8"/>
<keyword evidence="4" id="KW-0238">DNA-binding</keyword>
<dbReference type="GO" id="GO:0006313">
    <property type="term" value="P:DNA transposition"/>
    <property type="evidence" value="ECO:0007669"/>
    <property type="project" value="InterPro"/>
</dbReference>
<evidence type="ECO:0000313" key="8">
    <source>
        <dbReference type="EMBL" id="ACD57214.1"/>
    </source>
</evidence>
<dbReference type="InterPro" id="IPR002559">
    <property type="entry name" value="Transposase_11"/>
</dbReference>
<evidence type="ECO:0000313" key="9">
    <source>
        <dbReference type="Proteomes" id="UP000001740"/>
    </source>
</evidence>
<gene>
    <name evidence="8" type="ordered locus">PXO_03937</name>
</gene>
<comment type="function">
    <text evidence="1">Involved in the transposition of the insertion sequence IS5.</text>
</comment>
<feature type="domain" description="Transposase InsH N-terminal" evidence="7">
    <location>
        <begin position="42"/>
        <end position="134"/>
    </location>
</feature>
<evidence type="ECO:0000259" key="6">
    <source>
        <dbReference type="Pfam" id="PF01609"/>
    </source>
</evidence>
<dbReference type="InterPro" id="IPR008490">
    <property type="entry name" value="Transposase_InsH_N"/>
</dbReference>
<dbReference type="HOGENOM" id="CLU_049873_1_2_6"/>
<evidence type="ECO:0000256" key="1">
    <source>
        <dbReference type="ARBA" id="ARBA00003544"/>
    </source>
</evidence>
<protein>
    <submittedName>
        <fullName evidence="8">ISXoo6 transposase</fullName>
    </submittedName>
</protein>
<dbReference type="GO" id="GO:0003677">
    <property type="term" value="F:DNA binding"/>
    <property type="evidence" value="ECO:0007669"/>
    <property type="project" value="UniProtKB-KW"/>
</dbReference>
<evidence type="ECO:0000256" key="4">
    <source>
        <dbReference type="ARBA" id="ARBA00023125"/>
    </source>
</evidence>
<dbReference type="PANTHER" id="PTHR35604:SF2">
    <property type="entry name" value="TRANSPOSASE INSH FOR INSERTION SEQUENCE ELEMENT IS5A-RELATED"/>
    <property type="match status" value="1"/>
</dbReference>
<comment type="similarity">
    <text evidence="2">Belongs to the transposase 11 family.</text>
</comment>
<organism evidence="8 9">
    <name type="scientific">Xanthomonas oryzae pv. oryzae (strain PXO99A)</name>
    <dbReference type="NCBI Taxonomy" id="360094"/>
    <lineage>
        <taxon>Bacteria</taxon>
        <taxon>Pseudomonadati</taxon>
        <taxon>Pseudomonadota</taxon>
        <taxon>Gammaproteobacteria</taxon>
        <taxon>Lysobacterales</taxon>
        <taxon>Lysobacteraceae</taxon>
        <taxon>Xanthomonas</taxon>
    </lineage>
</organism>
<sequence length="405" mass="46509">MNCSGNSEHLPLILRQSHRRNVTTTMQLTFGDAEYNGKRKRTRREVFLAEMDQVVPWKGLLALIEPHYPKSGQPGRQPYRLETMLRIHFLQQWYALSDPSAEEALYDTVSMRRFAKIGGLDEVPDETTILHFRHLLERHDLARKLFRVNAHLSRKGQSLRGGTIVDATIIAARSSTKNKQGERDPDMHQTKKGNQYDFGMKAHIGVDDDSGLVHHVECTAANVADITQAHKLLHGKEDTVCGDSGYTGLEKREEMKRKRTLRYLIAEKPSKLKQIKNKRELKLAKRWEHTKASLRAKVEHPFRVIKRQFGYVKVRYRGLVKNTAQMLTLFALSNLWLKRKELMPAAGKVCLSPGKYTENAPKTAKNQGFERPQRRRCGLLHFPAALIRPSLTPELSRVAKQLRIE</sequence>
<dbReference type="GO" id="GO:0004803">
    <property type="term" value="F:transposase activity"/>
    <property type="evidence" value="ECO:0007669"/>
    <property type="project" value="InterPro"/>
</dbReference>
<dbReference type="eggNOG" id="COG3039">
    <property type="taxonomic scope" value="Bacteria"/>
</dbReference>
<dbReference type="Pfam" id="PF01609">
    <property type="entry name" value="DDE_Tnp_1"/>
    <property type="match status" value="1"/>
</dbReference>